<sequence length="207" mass="21737">MRSAFLDASETAAGLLRDPAVTARWGEPSALPGFTVGGLARHLANQVTRTVTLLAGPPGEAAVPVLDHFTGAGWVGSGRDSDDNVFIRSRGEEAAALTSAAELAAEVDAALDELRTTVPAQHPERIVDVGKWGLTVDDFLLTRVLELVVHVDDLAVSLDVPTPQLPPEAVAATVELLGRLAVWRHGALPVVRTLARQERAPASIAAL</sequence>
<evidence type="ECO:0000313" key="2">
    <source>
        <dbReference type="EMBL" id="GAA1526447.1"/>
    </source>
</evidence>
<dbReference type="Gene3D" id="1.20.120.450">
    <property type="entry name" value="dinb family like domain"/>
    <property type="match status" value="1"/>
</dbReference>
<organism evidence="2 3">
    <name type="scientific">Dactylosporangium maewongense</name>
    <dbReference type="NCBI Taxonomy" id="634393"/>
    <lineage>
        <taxon>Bacteria</taxon>
        <taxon>Bacillati</taxon>
        <taxon>Actinomycetota</taxon>
        <taxon>Actinomycetes</taxon>
        <taxon>Micromonosporales</taxon>
        <taxon>Micromonosporaceae</taxon>
        <taxon>Dactylosporangium</taxon>
    </lineage>
</organism>
<evidence type="ECO:0000259" key="1">
    <source>
        <dbReference type="Pfam" id="PF11716"/>
    </source>
</evidence>
<dbReference type="InterPro" id="IPR024344">
    <property type="entry name" value="MDMPI_metal-binding"/>
</dbReference>
<gene>
    <name evidence="2" type="ORF">GCM10009827_049060</name>
</gene>
<feature type="domain" description="Mycothiol-dependent maleylpyruvate isomerase metal-binding" evidence="1">
    <location>
        <begin position="7"/>
        <end position="155"/>
    </location>
</feature>
<dbReference type="Proteomes" id="UP001501470">
    <property type="component" value="Unassembled WGS sequence"/>
</dbReference>
<accession>A0ABN2AUM2</accession>
<keyword evidence="3" id="KW-1185">Reference proteome</keyword>
<reference evidence="2 3" key="1">
    <citation type="journal article" date="2019" name="Int. J. Syst. Evol. Microbiol.">
        <title>The Global Catalogue of Microorganisms (GCM) 10K type strain sequencing project: providing services to taxonomists for standard genome sequencing and annotation.</title>
        <authorList>
            <consortium name="The Broad Institute Genomics Platform"/>
            <consortium name="The Broad Institute Genome Sequencing Center for Infectious Disease"/>
            <person name="Wu L."/>
            <person name="Ma J."/>
        </authorList>
    </citation>
    <scope>NUCLEOTIDE SEQUENCE [LARGE SCALE GENOMIC DNA]</scope>
    <source>
        <strain evidence="2 3">JCM 15933</strain>
    </source>
</reference>
<dbReference type="SUPFAM" id="SSF109854">
    <property type="entry name" value="DinB/YfiT-like putative metalloenzymes"/>
    <property type="match status" value="1"/>
</dbReference>
<name>A0ABN2AUM2_9ACTN</name>
<protein>
    <recommendedName>
        <fullName evidence="1">Mycothiol-dependent maleylpyruvate isomerase metal-binding domain-containing protein</fullName>
    </recommendedName>
</protein>
<proteinExistence type="predicted"/>
<evidence type="ECO:0000313" key="3">
    <source>
        <dbReference type="Proteomes" id="UP001501470"/>
    </source>
</evidence>
<dbReference type="Pfam" id="PF11716">
    <property type="entry name" value="MDMPI_N"/>
    <property type="match status" value="1"/>
</dbReference>
<comment type="caution">
    <text evidence="2">The sequence shown here is derived from an EMBL/GenBank/DDBJ whole genome shotgun (WGS) entry which is preliminary data.</text>
</comment>
<dbReference type="InterPro" id="IPR034660">
    <property type="entry name" value="DinB/YfiT-like"/>
</dbReference>
<dbReference type="RefSeq" id="WP_344504397.1">
    <property type="nucleotide sequence ID" value="NZ_BAAAQD010000009.1"/>
</dbReference>
<dbReference type="EMBL" id="BAAAQD010000009">
    <property type="protein sequence ID" value="GAA1526447.1"/>
    <property type="molecule type" value="Genomic_DNA"/>
</dbReference>